<dbReference type="RefSeq" id="WP_380005263.1">
    <property type="nucleotide sequence ID" value="NZ_JBHLYR010000010.1"/>
</dbReference>
<sequence length="164" mass="18097">MRISSLDVHAFQAVGYFAAHETRWVTAAEICEHTVLSRAFLVRVLACLVRGGVVMSKRGITGGYRLARSPAQITLREVVQVLERPVAPLSCVSLSAPVPCVHQEHCGVRRDVFTELRDSTHAVLARFTAADLATDIQAGRSYSPCLSHLWHPQQELVAGRWARV</sequence>
<dbReference type="PANTHER" id="PTHR33221">
    <property type="entry name" value="WINGED HELIX-TURN-HELIX TRANSCRIPTIONAL REGULATOR, RRF2 FAMILY"/>
    <property type="match status" value="1"/>
</dbReference>
<reference evidence="2 3" key="1">
    <citation type="submission" date="2024-09" db="EMBL/GenBank/DDBJ databases">
        <authorList>
            <person name="Sun Q."/>
            <person name="Mori K."/>
        </authorList>
    </citation>
    <scope>NUCLEOTIDE SEQUENCE [LARGE SCALE GENOMIC DNA]</scope>
    <source>
        <strain evidence="2 3">JCM 13503</strain>
    </source>
</reference>
<proteinExistence type="predicted"/>
<comment type="caution">
    <text evidence="2">The sequence shown here is derived from an EMBL/GenBank/DDBJ whole genome shotgun (WGS) entry which is preliminary data.</text>
</comment>
<dbReference type="InterPro" id="IPR000944">
    <property type="entry name" value="Tscrpt_reg_Rrf2"/>
</dbReference>
<dbReference type="Pfam" id="PF02082">
    <property type="entry name" value="Rrf2"/>
    <property type="match status" value="1"/>
</dbReference>
<dbReference type="SUPFAM" id="SSF46785">
    <property type="entry name" value="Winged helix' DNA-binding domain"/>
    <property type="match status" value="1"/>
</dbReference>
<name>A0ABV6ATX0_9DEIO</name>
<dbReference type="NCBIfam" id="TIGR00738">
    <property type="entry name" value="rrf2_super"/>
    <property type="match status" value="1"/>
</dbReference>
<dbReference type="InterPro" id="IPR030489">
    <property type="entry name" value="TR_Rrf2-type_CS"/>
</dbReference>
<dbReference type="EMBL" id="JBHLYR010000010">
    <property type="protein sequence ID" value="MFB9990880.1"/>
    <property type="molecule type" value="Genomic_DNA"/>
</dbReference>
<dbReference type="InterPro" id="IPR036390">
    <property type="entry name" value="WH_DNA-bd_sf"/>
</dbReference>
<dbReference type="Proteomes" id="UP001589733">
    <property type="component" value="Unassembled WGS sequence"/>
</dbReference>
<accession>A0ABV6ATX0</accession>
<dbReference type="Gene3D" id="1.10.10.10">
    <property type="entry name" value="Winged helix-like DNA-binding domain superfamily/Winged helix DNA-binding domain"/>
    <property type="match status" value="1"/>
</dbReference>
<dbReference type="PROSITE" id="PS51197">
    <property type="entry name" value="HTH_RRF2_2"/>
    <property type="match status" value="1"/>
</dbReference>
<evidence type="ECO:0000256" key="1">
    <source>
        <dbReference type="ARBA" id="ARBA00023125"/>
    </source>
</evidence>
<dbReference type="PROSITE" id="PS01332">
    <property type="entry name" value="HTH_RRF2_1"/>
    <property type="match status" value="1"/>
</dbReference>
<dbReference type="PANTHER" id="PTHR33221:SF5">
    <property type="entry name" value="HTH-TYPE TRANSCRIPTIONAL REGULATOR ISCR"/>
    <property type="match status" value="1"/>
</dbReference>
<evidence type="ECO:0000313" key="2">
    <source>
        <dbReference type="EMBL" id="MFB9990880.1"/>
    </source>
</evidence>
<evidence type="ECO:0000313" key="3">
    <source>
        <dbReference type="Proteomes" id="UP001589733"/>
    </source>
</evidence>
<dbReference type="InterPro" id="IPR036388">
    <property type="entry name" value="WH-like_DNA-bd_sf"/>
</dbReference>
<organism evidence="2 3">
    <name type="scientific">Deinococcus oregonensis</name>
    <dbReference type="NCBI Taxonomy" id="1805970"/>
    <lineage>
        <taxon>Bacteria</taxon>
        <taxon>Thermotogati</taxon>
        <taxon>Deinococcota</taxon>
        <taxon>Deinococci</taxon>
        <taxon>Deinococcales</taxon>
        <taxon>Deinococcaceae</taxon>
        <taxon>Deinococcus</taxon>
    </lineage>
</organism>
<keyword evidence="3" id="KW-1185">Reference proteome</keyword>
<keyword evidence="1" id="KW-0238">DNA-binding</keyword>
<protein>
    <submittedName>
        <fullName evidence="2">RrF2 family transcriptional regulator</fullName>
    </submittedName>
</protein>
<gene>
    <name evidence="2" type="ORF">ACFFLM_02640</name>
</gene>